<dbReference type="Pfam" id="PF22942">
    <property type="entry name" value="DUF7025"/>
    <property type="match status" value="1"/>
</dbReference>
<dbReference type="Gene3D" id="3.40.50.300">
    <property type="entry name" value="P-loop containing nucleotide triphosphate hydrolases"/>
    <property type="match status" value="1"/>
</dbReference>
<accession>A0A9P9F9S4</accession>
<dbReference type="InterPro" id="IPR003593">
    <property type="entry name" value="AAA+_ATPase"/>
</dbReference>
<dbReference type="SUPFAM" id="SSF52540">
    <property type="entry name" value="P-loop containing nucleoside triphosphate hydrolases"/>
    <property type="match status" value="1"/>
</dbReference>
<feature type="coiled-coil region" evidence="1">
    <location>
        <begin position="158"/>
        <end position="190"/>
    </location>
</feature>
<feature type="domain" description="AAA+ ATPase" evidence="2">
    <location>
        <begin position="490"/>
        <end position="617"/>
    </location>
</feature>
<sequence>MQTNSKIAGACMRLGVPGHGPQVEGFSGSHQISSSMPMEEMEYEPDSSIGEICEAKAIWTMTKDYCDCCVAWTEEKPFGKNPDEAQITREARDSYAVVCGYHVFGDSWRIHQLWINNPELKAVLVNLLDDYPAVDCKAANMHFKRPFLPFLHCWADFLRLVENEIEVVARENLELLRRILDNELKDMFKEVQAFQDTGYVSFDNIPLIFEPGDIMLNQETKSQCAALLREVTTVQNVEAQDTCQRLRISQLDWDGGQCGVRESTWQIHHYTGTRRLTDMDIMPLKLHPSSVSITEHITAKGRVFEGLRSNQFLSYNGKARDMQRATSSHDWGEGTMTQMVERVMIDAKYYHDHEGGRPEMLHPLEGLDPRNVVPKTPRKVVIEGHQISASNKSFHHVGGEHYETDYRLKKPDYSPLTDRQCLLAVPVVLGFALDSKIWCKFSVDCLAPISWNTKAINNLVIKEAEKKLILSFVAATNAAGFDDFVPGKGKGMVMLLAGPPGTGKTLTAETVSEHVKRPLYKLGVSDLGTKVNDVERNLKHALKRCALWDAILLVDEADVFLEARTTDSLERNQMVSIFLRLLEYYDGIMILTTNRHLTLDPAFESRIDVIIGFTELDEPSRSKIWHNFLQTVDGGDDLGEDIVAMIASVPLNGRQIKSAVKTAHVLAAGEGVPLNAEHIRTVVDLRNKATMLLGGAALV</sequence>
<dbReference type="Proteomes" id="UP000717696">
    <property type="component" value="Unassembled WGS sequence"/>
</dbReference>
<dbReference type="GO" id="GO:0005524">
    <property type="term" value="F:ATP binding"/>
    <property type="evidence" value="ECO:0007669"/>
    <property type="project" value="InterPro"/>
</dbReference>
<evidence type="ECO:0000313" key="4">
    <source>
        <dbReference type="Proteomes" id="UP000717696"/>
    </source>
</evidence>
<evidence type="ECO:0000259" key="2">
    <source>
        <dbReference type="SMART" id="SM00382"/>
    </source>
</evidence>
<name>A0A9P9F9S4_9HYPO</name>
<dbReference type="PANTHER" id="PTHR46411">
    <property type="entry name" value="FAMILY ATPASE, PUTATIVE-RELATED"/>
    <property type="match status" value="1"/>
</dbReference>
<dbReference type="EMBL" id="JAGMUU010000003">
    <property type="protein sequence ID" value="KAH7157913.1"/>
    <property type="molecule type" value="Genomic_DNA"/>
</dbReference>
<reference evidence="3" key="1">
    <citation type="journal article" date="2021" name="Nat. Commun.">
        <title>Genetic determinants of endophytism in the Arabidopsis root mycobiome.</title>
        <authorList>
            <person name="Mesny F."/>
            <person name="Miyauchi S."/>
            <person name="Thiergart T."/>
            <person name="Pickel B."/>
            <person name="Atanasova L."/>
            <person name="Karlsson M."/>
            <person name="Huettel B."/>
            <person name="Barry K.W."/>
            <person name="Haridas S."/>
            <person name="Chen C."/>
            <person name="Bauer D."/>
            <person name="Andreopoulos W."/>
            <person name="Pangilinan J."/>
            <person name="LaButti K."/>
            <person name="Riley R."/>
            <person name="Lipzen A."/>
            <person name="Clum A."/>
            <person name="Drula E."/>
            <person name="Henrissat B."/>
            <person name="Kohler A."/>
            <person name="Grigoriev I.V."/>
            <person name="Martin F.M."/>
            <person name="Hacquard S."/>
        </authorList>
    </citation>
    <scope>NUCLEOTIDE SEQUENCE</scope>
    <source>
        <strain evidence="3">MPI-CAGE-AT-0021</strain>
    </source>
</reference>
<proteinExistence type="predicted"/>
<dbReference type="Pfam" id="PF00004">
    <property type="entry name" value="AAA"/>
    <property type="match status" value="1"/>
</dbReference>
<dbReference type="InterPro" id="IPR003959">
    <property type="entry name" value="ATPase_AAA_core"/>
</dbReference>
<dbReference type="AlphaFoldDB" id="A0A9P9F9S4"/>
<organism evidence="3 4">
    <name type="scientific">Dactylonectria estremocensis</name>
    <dbReference type="NCBI Taxonomy" id="1079267"/>
    <lineage>
        <taxon>Eukaryota</taxon>
        <taxon>Fungi</taxon>
        <taxon>Dikarya</taxon>
        <taxon>Ascomycota</taxon>
        <taxon>Pezizomycotina</taxon>
        <taxon>Sordariomycetes</taxon>
        <taxon>Hypocreomycetidae</taxon>
        <taxon>Hypocreales</taxon>
        <taxon>Nectriaceae</taxon>
        <taxon>Dactylonectria</taxon>
    </lineage>
</organism>
<keyword evidence="1" id="KW-0175">Coiled coil</keyword>
<dbReference type="InterPro" id="IPR027417">
    <property type="entry name" value="P-loop_NTPase"/>
</dbReference>
<dbReference type="GO" id="GO:0016887">
    <property type="term" value="F:ATP hydrolysis activity"/>
    <property type="evidence" value="ECO:0007669"/>
    <property type="project" value="InterPro"/>
</dbReference>
<dbReference type="CDD" id="cd19481">
    <property type="entry name" value="RecA-like_protease"/>
    <property type="match status" value="1"/>
</dbReference>
<gene>
    <name evidence="3" type="ORF">B0J13DRAFT_671636</name>
</gene>
<comment type="caution">
    <text evidence="3">The sequence shown here is derived from an EMBL/GenBank/DDBJ whole genome shotgun (WGS) entry which is preliminary data.</text>
</comment>
<evidence type="ECO:0000313" key="3">
    <source>
        <dbReference type="EMBL" id="KAH7157913.1"/>
    </source>
</evidence>
<evidence type="ECO:0000256" key="1">
    <source>
        <dbReference type="SAM" id="Coils"/>
    </source>
</evidence>
<dbReference type="PANTHER" id="PTHR46411:SF3">
    <property type="entry name" value="AAA+ ATPASE DOMAIN-CONTAINING PROTEIN"/>
    <property type="match status" value="1"/>
</dbReference>
<dbReference type="OrthoDB" id="10042665at2759"/>
<keyword evidence="3" id="KW-0378">Hydrolase</keyword>
<dbReference type="InterPro" id="IPR054289">
    <property type="entry name" value="DUF7025"/>
</dbReference>
<protein>
    <submittedName>
        <fullName evidence="3">P-loop containing nucleoside triphosphate hydrolase protein</fullName>
    </submittedName>
</protein>
<dbReference type="SMART" id="SM00382">
    <property type="entry name" value="AAA"/>
    <property type="match status" value="1"/>
</dbReference>
<keyword evidence="4" id="KW-1185">Reference proteome</keyword>